<dbReference type="GO" id="GO:0003723">
    <property type="term" value="F:RNA binding"/>
    <property type="evidence" value="ECO:0007669"/>
    <property type="project" value="TreeGrafter"/>
</dbReference>
<accession>A0A8J2HSX8</accession>
<protein>
    <submittedName>
        <fullName evidence="7">Similar to EXOSC5: Exosome complex component RRP46 (Homo sapiens)</fullName>
    </submittedName>
</protein>
<dbReference type="Gene3D" id="3.30.230.70">
    <property type="entry name" value="GHMP Kinase, N-terminal domain"/>
    <property type="match status" value="1"/>
</dbReference>
<dbReference type="Pfam" id="PF01138">
    <property type="entry name" value="RNase_PH"/>
    <property type="match status" value="1"/>
</dbReference>
<feature type="domain" description="Exoribonuclease phosphorolytic" evidence="6">
    <location>
        <begin position="8"/>
        <end position="126"/>
    </location>
</feature>
<evidence type="ECO:0000313" key="8">
    <source>
        <dbReference type="Proteomes" id="UP000786811"/>
    </source>
</evidence>
<proteinExistence type="inferred from homology"/>
<dbReference type="Proteomes" id="UP000786811">
    <property type="component" value="Unassembled WGS sequence"/>
</dbReference>
<evidence type="ECO:0000313" key="7">
    <source>
        <dbReference type="EMBL" id="CAG5107463.1"/>
    </source>
</evidence>
<dbReference type="InterPro" id="IPR027408">
    <property type="entry name" value="PNPase/RNase_PH_dom_sf"/>
</dbReference>
<dbReference type="GO" id="GO:0000177">
    <property type="term" value="C:cytoplasmic exosome (RNase complex)"/>
    <property type="evidence" value="ECO:0007669"/>
    <property type="project" value="TreeGrafter"/>
</dbReference>
<sequence>MTENNCSLRAMNCEMNLLSMPDGSAMFMQGNTCVVAGVYGPIEAKLQKMIHDKASIEVVFTPIKGPPSIDGRAKELYIKDSCESTLITSLHPSTLISINIQEMQDDGGLLACAINASCIALINSNLSMKFTIAAVHCMIDKDSKAIVIDPDEVQLQNAKATFMFAFDSVRKDIICCNANGRFNEQELLKATDKCRDASKHIFDFYRDIVKKYAYVI</sequence>
<keyword evidence="8" id="KW-1185">Reference proteome</keyword>
<dbReference type="GO" id="GO:0071028">
    <property type="term" value="P:nuclear mRNA surveillance"/>
    <property type="evidence" value="ECO:0007669"/>
    <property type="project" value="TreeGrafter"/>
</dbReference>
<dbReference type="SUPFAM" id="SSF55666">
    <property type="entry name" value="Ribonuclease PH domain 2-like"/>
    <property type="match status" value="1"/>
</dbReference>
<gene>
    <name evidence="7" type="ORF">HICCMSTLAB_LOCUS12756</name>
</gene>
<name>A0A8J2HSX8_COTCN</name>
<evidence type="ECO:0000256" key="3">
    <source>
        <dbReference type="ARBA" id="ARBA00022552"/>
    </source>
</evidence>
<dbReference type="CDD" id="cd11372">
    <property type="entry name" value="RNase_PH_RRP46"/>
    <property type="match status" value="1"/>
</dbReference>
<dbReference type="PANTHER" id="PTHR11953:SF1">
    <property type="entry name" value="EXOSOME COMPLEX COMPONENT RRP46"/>
    <property type="match status" value="1"/>
</dbReference>
<evidence type="ECO:0000256" key="2">
    <source>
        <dbReference type="ARBA" id="ARBA00006678"/>
    </source>
</evidence>
<dbReference type="GO" id="GO:0016075">
    <property type="term" value="P:rRNA catabolic process"/>
    <property type="evidence" value="ECO:0007669"/>
    <property type="project" value="TreeGrafter"/>
</dbReference>
<comment type="subcellular location">
    <subcellularLocation>
        <location evidence="1">Nucleus</location>
    </subcellularLocation>
</comment>
<comment type="similarity">
    <text evidence="2">Belongs to the RNase PH family.</text>
</comment>
<dbReference type="GO" id="GO:0006364">
    <property type="term" value="P:rRNA processing"/>
    <property type="evidence" value="ECO:0007669"/>
    <property type="project" value="UniProtKB-KW"/>
</dbReference>
<dbReference type="InterPro" id="IPR036345">
    <property type="entry name" value="ExoRNase_PH_dom2_sf"/>
</dbReference>
<keyword evidence="3" id="KW-0698">rRNA processing</keyword>
<dbReference type="AlphaFoldDB" id="A0A8J2HSX8"/>
<keyword evidence="4" id="KW-0271">Exosome</keyword>
<dbReference type="GO" id="GO:0005730">
    <property type="term" value="C:nucleolus"/>
    <property type="evidence" value="ECO:0007669"/>
    <property type="project" value="TreeGrafter"/>
</dbReference>
<dbReference type="InterPro" id="IPR050080">
    <property type="entry name" value="RNase_PH"/>
</dbReference>
<organism evidence="7 8">
    <name type="scientific">Cotesia congregata</name>
    <name type="common">Parasitoid wasp</name>
    <name type="synonym">Apanteles congregatus</name>
    <dbReference type="NCBI Taxonomy" id="51543"/>
    <lineage>
        <taxon>Eukaryota</taxon>
        <taxon>Metazoa</taxon>
        <taxon>Ecdysozoa</taxon>
        <taxon>Arthropoda</taxon>
        <taxon>Hexapoda</taxon>
        <taxon>Insecta</taxon>
        <taxon>Pterygota</taxon>
        <taxon>Neoptera</taxon>
        <taxon>Endopterygota</taxon>
        <taxon>Hymenoptera</taxon>
        <taxon>Apocrita</taxon>
        <taxon>Ichneumonoidea</taxon>
        <taxon>Braconidae</taxon>
        <taxon>Microgastrinae</taxon>
        <taxon>Cotesia</taxon>
    </lineage>
</organism>
<evidence type="ECO:0000259" key="6">
    <source>
        <dbReference type="Pfam" id="PF01138"/>
    </source>
</evidence>
<dbReference type="OrthoDB" id="27298at2759"/>
<evidence type="ECO:0000256" key="4">
    <source>
        <dbReference type="ARBA" id="ARBA00022835"/>
    </source>
</evidence>
<evidence type="ECO:0000256" key="5">
    <source>
        <dbReference type="ARBA" id="ARBA00023242"/>
    </source>
</evidence>
<dbReference type="GO" id="GO:0000176">
    <property type="term" value="C:nuclear exosome (RNase complex)"/>
    <property type="evidence" value="ECO:0007669"/>
    <property type="project" value="TreeGrafter"/>
</dbReference>
<keyword evidence="5" id="KW-0539">Nucleus</keyword>
<reference evidence="7" key="1">
    <citation type="submission" date="2021-04" db="EMBL/GenBank/DDBJ databases">
        <authorList>
            <person name="Chebbi M.A.C M."/>
        </authorList>
    </citation>
    <scope>NUCLEOTIDE SEQUENCE</scope>
</reference>
<dbReference type="EMBL" id="CAJNRD030001124">
    <property type="protein sequence ID" value="CAG5107463.1"/>
    <property type="molecule type" value="Genomic_DNA"/>
</dbReference>
<dbReference type="InterPro" id="IPR001247">
    <property type="entry name" value="ExoRNase_PH_dom1"/>
</dbReference>
<evidence type="ECO:0000256" key="1">
    <source>
        <dbReference type="ARBA" id="ARBA00004123"/>
    </source>
</evidence>
<dbReference type="PANTHER" id="PTHR11953">
    <property type="entry name" value="EXOSOME COMPLEX COMPONENT"/>
    <property type="match status" value="1"/>
</dbReference>
<dbReference type="GO" id="GO:0071051">
    <property type="term" value="P:poly(A)-dependent snoRNA 3'-end processing"/>
    <property type="evidence" value="ECO:0007669"/>
    <property type="project" value="TreeGrafter"/>
</dbReference>
<comment type="caution">
    <text evidence="7">The sequence shown here is derived from an EMBL/GenBank/DDBJ whole genome shotgun (WGS) entry which is preliminary data.</text>
</comment>
<dbReference type="SUPFAM" id="SSF54211">
    <property type="entry name" value="Ribosomal protein S5 domain 2-like"/>
    <property type="match status" value="1"/>
</dbReference>
<dbReference type="GO" id="GO:0034475">
    <property type="term" value="P:U4 snRNA 3'-end processing"/>
    <property type="evidence" value="ECO:0007669"/>
    <property type="project" value="TreeGrafter"/>
</dbReference>
<dbReference type="InterPro" id="IPR020568">
    <property type="entry name" value="Ribosomal_Su5_D2-typ_SF"/>
</dbReference>